<dbReference type="Proteomes" id="UP000512182">
    <property type="component" value="Chromosome"/>
</dbReference>
<organism evidence="1 2">
    <name type="scientific">Escherichia coli</name>
    <dbReference type="NCBI Taxonomy" id="562"/>
    <lineage>
        <taxon>Bacteria</taxon>
        <taxon>Pseudomonadati</taxon>
        <taxon>Pseudomonadota</taxon>
        <taxon>Gammaproteobacteria</taxon>
        <taxon>Enterobacterales</taxon>
        <taxon>Enterobacteriaceae</taxon>
        <taxon>Escherichia</taxon>
    </lineage>
</organism>
<reference evidence="1 2" key="1">
    <citation type="submission" date="2020-06" db="EMBL/GenBank/DDBJ databases">
        <title>REHAB project genomes.</title>
        <authorList>
            <person name="Shaw L.P."/>
        </authorList>
    </citation>
    <scope>NUCLEOTIDE SEQUENCE [LARGE SCALE GENOMIC DNA]</scope>
    <source>
        <strain evidence="1 2">RHBSTW-00177</strain>
    </source>
</reference>
<name>A0A7H9NGE2_ECOLX</name>
<dbReference type="EMBL" id="CP056794">
    <property type="protein sequence ID" value="QLY99528.1"/>
    <property type="molecule type" value="Genomic_DNA"/>
</dbReference>
<protein>
    <submittedName>
        <fullName evidence="1">WfeC</fullName>
    </submittedName>
</protein>
<proteinExistence type="predicted"/>
<gene>
    <name evidence="1" type="ORF">HV109_08660</name>
</gene>
<evidence type="ECO:0000313" key="2">
    <source>
        <dbReference type="Proteomes" id="UP000512182"/>
    </source>
</evidence>
<evidence type="ECO:0000313" key="1">
    <source>
        <dbReference type="EMBL" id="QLY99528.1"/>
    </source>
</evidence>
<dbReference type="AlphaFoldDB" id="A0A7H9NGE2"/>
<sequence length="57" mass="6777">MIPKVYDDITLRDFDYIWGVSLDGQVLQLMLKTGELKKSSIKLSREECFFIYMKEIK</sequence>
<accession>A0A7H9NGE2</accession>